<evidence type="ECO:0000256" key="6">
    <source>
        <dbReference type="RuleBase" id="RU000461"/>
    </source>
</evidence>
<dbReference type="HOGENOM" id="CLU_001570_27_2_1"/>
<reference evidence="9" key="1">
    <citation type="journal article" date="2010" name="Genome Biol.">
        <title>Genome sequence of the necrotrophic plant pathogen Pythium ultimum reveals original pathogenicity mechanisms and effector repertoire.</title>
        <authorList>
            <person name="Levesque C.A."/>
            <person name="Brouwer H."/>
            <person name="Cano L."/>
            <person name="Hamilton J.P."/>
            <person name="Holt C."/>
            <person name="Huitema E."/>
            <person name="Raffaele S."/>
            <person name="Robideau G.P."/>
            <person name="Thines M."/>
            <person name="Win J."/>
            <person name="Zerillo M.M."/>
            <person name="Beakes G.W."/>
            <person name="Boore J.L."/>
            <person name="Busam D."/>
            <person name="Dumas B."/>
            <person name="Ferriera S."/>
            <person name="Fuerstenberg S.I."/>
            <person name="Gachon C.M."/>
            <person name="Gaulin E."/>
            <person name="Govers F."/>
            <person name="Grenville-Briggs L."/>
            <person name="Horner N."/>
            <person name="Hostetler J."/>
            <person name="Jiang R.H."/>
            <person name="Johnson J."/>
            <person name="Krajaejun T."/>
            <person name="Lin H."/>
            <person name="Meijer H.J."/>
            <person name="Moore B."/>
            <person name="Morris P."/>
            <person name="Phuntmart V."/>
            <person name="Puiu D."/>
            <person name="Shetty J."/>
            <person name="Stajich J.E."/>
            <person name="Tripathy S."/>
            <person name="Wawra S."/>
            <person name="van West P."/>
            <person name="Whitty B.R."/>
            <person name="Coutinho P.M."/>
            <person name="Henrissat B."/>
            <person name="Martin F."/>
            <person name="Thomas P.D."/>
            <person name="Tyler B.M."/>
            <person name="De Vries R.P."/>
            <person name="Kamoun S."/>
            <person name="Yandell M."/>
            <person name="Tisserat N."/>
            <person name="Buell C.R."/>
        </authorList>
    </citation>
    <scope>NUCLEOTIDE SEQUENCE</scope>
    <source>
        <strain evidence="9">DAOM:BR144</strain>
    </source>
</reference>
<dbReference type="GO" id="GO:0004497">
    <property type="term" value="F:monooxygenase activity"/>
    <property type="evidence" value="ECO:0007669"/>
    <property type="project" value="UniProtKB-KW"/>
</dbReference>
<dbReference type="SUPFAM" id="SSF48264">
    <property type="entry name" value="Cytochrome P450"/>
    <property type="match status" value="1"/>
</dbReference>
<accession>K3X7S7</accession>
<dbReference type="GO" id="GO:0020037">
    <property type="term" value="F:heme binding"/>
    <property type="evidence" value="ECO:0007669"/>
    <property type="project" value="InterPro"/>
</dbReference>
<reference evidence="8" key="3">
    <citation type="submission" date="2015-02" db="UniProtKB">
        <authorList>
            <consortium name="EnsemblProtists"/>
        </authorList>
    </citation>
    <scope>IDENTIFICATION</scope>
    <source>
        <strain evidence="8">DAOM BR144</strain>
    </source>
</reference>
<comment type="cofactor">
    <cofactor evidence="5">
        <name>heme</name>
        <dbReference type="ChEBI" id="CHEBI:30413"/>
    </cofactor>
</comment>
<dbReference type="PRINTS" id="PR00385">
    <property type="entry name" value="P450"/>
</dbReference>
<evidence type="ECO:0000256" key="5">
    <source>
        <dbReference type="PIRSR" id="PIRSR602401-1"/>
    </source>
</evidence>
<evidence type="ECO:0000256" key="1">
    <source>
        <dbReference type="ARBA" id="ARBA00010617"/>
    </source>
</evidence>
<evidence type="ECO:0000256" key="7">
    <source>
        <dbReference type="SAM" id="Phobius"/>
    </source>
</evidence>
<evidence type="ECO:0008006" key="10">
    <source>
        <dbReference type="Google" id="ProtNLM"/>
    </source>
</evidence>
<dbReference type="InParanoid" id="K3X7S7"/>
<keyword evidence="7" id="KW-0812">Transmembrane</keyword>
<dbReference type="VEuPathDB" id="FungiDB:PYU1_G013247"/>
<dbReference type="GO" id="GO:0016705">
    <property type="term" value="F:oxidoreductase activity, acting on paired donors, with incorporation or reduction of molecular oxygen"/>
    <property type="evidence" value="ECO:0007669"/>
    <property type="project" value="InterPro"/>
</dbReference>
<keyword evidence="6" id="KW-0503">Monooxygenase</keyword>
<dbReference type="EMBL" id="GL376627">
    <property type="status" value="NOT_ANNOTATED_CDS"/>
    <property type="molecule type" value="Genomic_DNA"/>
</dbReference>
<dbReference type="PRINTS" id="PR00463">
    <property type="entry name" value="EP450I"/>
</dbReference>
<dbReference type="OMA" id="CNRICRE"/>
<evidence type="ECO:0000256" key="2">
    <source>
        <dbReference type="ARBA" id="ARBA00022723"/>
    </source>
</evidence>
<dbReference type="CDD" id="cd11064">
    <property type="entry name" value="CYP86A"/>
    <property type="match status" value="1"/>
</dbReference>
<protein>
    <recommendedName>
        <fullName evidence="10">Cytochrome P450</fullName>
    </recommendedName>
</protein>
<dbReference type="Pfam" id="PF00067">
    <property type="entry name" value="p450"/>
    <property type="match status" value="1"/>
</dbReference>
<dbReference type="InterPro" id="IPR017972">
    <property type="entry name" value="Cyt_P450_CS"/>
</dbReference>
<keyword evidence="5 6" id="KW-0349">Heme</keyword>
<keyword evidence="4 5" id="KW-0408">Iron</keyword>
<dbReference type="STRING" id="431595.K3X7S7"/>
<dbReference type="EnsemblProtists" id="PYU1_T013276">
    <property type="protein sequence ID" value="PYU1_T013276"/>
    <property type="gene ID" value="PYU1_G013247"/>
</dbReference>
<dbReference type="PANTHER" id="PTHR24296">
    <property type="entry name" value="CYTOCHROME P450"/>
    <property type="match status" value="1"/>
</dbReference>
<comment type="similarity">
    <text evidence="1 6">Belongs to the cytochrome P450 family.</text>
</comment>
<organism evidence="8 9">
    <name type="scientific">Globisporangium ultimum (strain ATCC 200006 / CBS 805.95 / DAOM BR144)</name>
    <name type="common">Pythium ultimum</name>
    <dbReference type="NCBI Taxonomy" id="431595"/>
    <lineage>
        <taxon>Eukaryota</taxon>
        <taxon>Sar</taxon>
        <taxon>Stramenopiles</taxon>
        <taxon>Oomycota</taxon>
        <taxon>Peronosporomycetes</taxon>
        <taxon>Pythiales</taxon>
        <taxon>Pythiaceae</taxon>
        <taxon>Globisporangium</taxon>
    </lineage>
</organism>
<keyword evidence="2 5" id="KW-0479">Metal-binding</keyword>
<name>K3X7S7_GLOUD</name>
<evidence type="ECO:0000256" key="3">
    <source>
        <dbReference type="ARBA" id="ARBA00023002"/>
    </source>
</evidence>
<evidence type="ECO:0000313" key="8">
    <source>
        <dbReference type="EnsemblProtists" id="PYU1_T013276"/>
    </source>
</evidence>
<feature type="binding site" description="axial binding residue" evidence="5">
    <location>
        <position position="475"/>
    </location>
    <ligand>
        <name>heme</name>
        <dbReference type="ChEBI" id="CHEBI:30413"/>
    </ligand>
    <ligandPart>
        <name>Fe</name>
        <dbReference type="ChEBI" id="CHEBI:18248"/>
    </ligandPart>
</feature>
<dbReference type="InterPro" id="IPR002401">
    <property type="entry name" value="Cyt_P450_E_grp-I"/>
</dbReference>
<dbReference type="AlphaFoldDB" id="K3X7S7"/>
<dbReference type="PROSITE" id="PS00086">
    <property type="entry name" value="CYTOCHROME_P450"/>
    <property type="match status" value="1"/>
</dbReference>
<dbReference type="Gene3D" id="1.10.630.10">
    <property type="entry name" value="Cytochrome P450"/>
    <property type="match status" value="1"/>
</dbReference>
<dbReference type="Proteomes" id="UP000019132">
    <property type="component" value="Unassembled WGS sequence"/>
</dbReference>
<evidence type="ECO:0000256" key="4">
    <source>
        <dbReference type="ARBA" id="ARBA00023004"/>
    </source>
</evidence>
<dbReference type="GO" id="GO:0005506">
    <property type="term" value="F:iron ion binding"/>
    <property type="evidence" value="ECO:0007669"/>
    <property type="project" value="InterPro"/>
</dbReference>
<dbReference type="InterPro" id="IPR036396">
    <property type="entry name" value="Cyt_P450_sf"/>
</dbReference>
<reference evidence="9" key="2">
    <citation type="submission" date="2010-04" db="EMBL/GenBank/DDBJ databases">
        <authorList>
            <person name="Buell R."/>
            <person name="Hamilton J."/>
            <person name="Hostetler J."/>
        </authorList>
    </citation>
    <scope>NUCLEOTIDE SEQUENCE [LARGE SCALE GENOMIC DNA]</scope>
    <source>
        <strain evidence="9">DAOM:BR144</strain>
    </source>
</reference>
<dbReference type="eggNOG" id="KOG0157">
    <property type="taxonomic scope" value="Eukaryota"/>
</dbReference>
<dbReference type="InterPro" id="IPR001128">
    <property type="entry name" value="Cyt_P450"/>
</dbReference>
<sequence length="528" mass="59919">MWAALDYLNLWQQVGLLSVALLAIVHFGQVVYERLSLPKHVEPRRRPQGTLPILYNTLQSATHMHVMHDWIVTQCESFDGKTFWMRIIGENDVAVVSTPELFEDVLKIHFETFDKGPRMIMTLKDLLGDGIFAADGHKWVHQRKTASNLFSLRSLRESMTESVQKHGQVLNKILHQATQANKPIDLFSLLNRFTIETFAEIGFGIELGALEAETEHPFQAAFDSAQRILVQRFTRPGLIWKTQRWLNLGMERELKANIRTIDDTVFGIIEKSLANRVSRAHSTPDSSNTASKKDIVSLFLDNVSSNTNSSESFDPVYLRDIVVNFLIAGRDTTAQALSWFFYCLSQNPDVATKIRDEISSKLPDLMSGHIQTPSMEQTNELVYLEATLRETLRLYPSVPVNVKQANEDVVLSDGTFIKKGQAAMVSSYLLARMTHVWGPDAKEFKPERWIDPEARKIISMTSFKFPAFHAGPRLCLGMNLAMMEMKIIAAMVLSKFHLELVVGQHITYDFSLTHPIRGQLMMQIVPMA</sequence>
<keyword evidence="3 6" id="KW-0560">Oxidoreductase</keyword>
<keyword evidence="7" id="KW-0472">Membrane</keyword>
<evidence type="ECO:0000313" key="9">
    <source>
        <dbReference type="Proteomes" id="UP000019132"/>
    </source>
</evidence>
<keyword evidence="7" id="KW-1133">Transmembrane helix</keyword>
<dbReference type="GO" id="GO:0006629">
    <property type="term" value="P:lipid metabolic process"/>
    <property type="evidence" value="ECO:0007669"/>
    <property type="project" value="UniProtKB-ARBA"/>
</dbReference>
<proteinExistence type="inferred from homology"/>
<feature type="transmembrane region" description="Helical" evidence="7">
    <location>
        <begin position="12"/>
        <end position="32"/>
    </location>
</feature>
<keyword evidence="9" id="KW-1185">Reference proteome</keyword>